<evidence type="ECO:0000313" key="1">
    <source>
        <dbReference type="EMBL" id="JAH60025.1"/>
    </source>
</evidence>
<accession>A0A0E9U4C6</accession>
<dbReference type="AlphaFoldDB" id="A0A0E9U4C6"/>
<sequence length="20" mass="2457">MPKYGFFQAIMCYLCVYSYE</sequence>
<dbReference type="EMBL" id="GBXM01048552">
    <property type="protein sequence ID" value="JAH60025.1"/>
    <property type="molecule type" value="Transcribed_RNA"/>
</dbReference>
<reference evidence="1" key="1">
    <citation type="submission" date="2014-11" db="EMBL/GenBank/DDBJ databases">
        <authorList>
            <person name="Amaro Gonzalez C."/>
        </authorList>
    </citation>
    <scope>NUCLEOTIDE SEQUENCE</scope>
</reference>
<name>A0A0E9U4C6_ANGAN</name>
<proteinExistence type="predicted"/>
<organism evidence="1">
    <name type="scientific">Anguilla anguilla</name>
    <name type="common">European freshwater eel</name>
    <name type="synonym">Muraena anguilla</name>
    <dbReference type="NCBI Taxonomy" id="7936"/>
    <lineage>
        <taxon>Eukaryota</taxon>
        <taxon>Metazoa</taxon>
        <taxon>Chordata</taxon>
        <taxon>Craniata</taxon>
        <taxon>Vertebrata</taxon>
        <taxon>Euteleostomi</taxon>
        <taxon>Actinopterygii</taxon>
        <taxon>Neopterygii</taxon>
        <taxon>Teleostei</taxon>
        <taxon>Anguilliformes</taxon>
        <taxon>Anguillidae</taxon>
        <taxon>Anguilla</taxon>
    </lineage>
</organism>
<reference evidence="1" key="2">
    <citation type="journal article" date="2015" name="Fish Shellfish Immunol.">
        <title>Early steps in the European eel (Anguilla anguilla)-Vibrio vulnificus interaction in the gills: Role of the RtxA13 toxin.</title>
        <authorList>
            <person name="Callol A."/>
            <person name="Pajuelo D."/>
            <person name="Ebbesson L."/>
            <person name="Teles M."/>
            <person name="MacKenzie S."/>
            <person name="Amaro C."/>
        </authorList>
    </citation>
    <scope>NUCLEOTIDE SEQUENCE</scope>
</reference>
<protein>
    <submittedName>
        <fullName evidence="1">Uncharacterized protein</fullName>
    </submittedName>
</protein>